<dbReference type="Pfam" id="PF10988">
    <property type="entry name" value="DUF2807"/>
    <property type="match status" value="1"/>
</dbReference>
<dbReference type="RefSeq" id="WP_146381748.1">
    <property type="nucleotide sequence ID" value="NZ_VOEJ01000004.1"/>
</dbReference>
<dbReference type="OrthoDB" id="794214at2"/>
<dbReference type="InterPro" id="IPR021255">
    <property type="entry name" value="DUF2807"/>
</dbReference>
<keyword evidence="1" id="KW-0732">Signal</keyword>
<proteinExistence type="predicted"/>
<name>A0A563UD00_9SPHI</name>
<dbReference type="Gene3D" id="2.160.20.120">
    <property type="match status" value="1"/>
</dbReference>
<feature type="chain" id="PRO_5021752704" evidence="1">
    <location>
        <begin position="22"/>
        <end position="246"/>
    </location>
</feature>
<evidence type="ECO:0000256" key="1">
    <source>
        <dbReference type="SAM" id="SignalP"/>
    </source>
</evidence>
<feature type="signal peptide" evidence="1">
    <location>
        <begin position="1"/>
        <end position="21"/>
    </location>
</feature>
<feature type="domain" description="Putative auto-transporter adhesin head GIN" evidence="2">
    <location>
        <begin position="45"/>
        <end position="229"/>
    </location>
</feature>
<comment type="caution">
    <text evidence="3">The sequence shown here is derived from an EMBL/GenBank/DDBJ whole genome shotgun (WGS) entry which is preliminary data.</text>
</comment>
<organism evidence="3 4">
    <name type="scientific">Mucilaginibacter pallidiroseus</name>
    <dbReference type="NCBI Taxonomy" id="2599295"/>
    <lineage>
        <taxon>Bacteria</taxon>
        <taxon>Pseudomonadati</taxon>
        <taxon>Bacteroidota</taxon>
        <taxon>Sphingobacteriia</taxon>
        <taxon>Sphingobacteriales</taxon>
        <taxon>Sphingobacteriaceae</taxon>
        <taxon>Mucilaginibacter</taxon>
    </lineage>
</organism>
<sequence length="246" mass="25372">MRSLNNLLLAAGLTMATSATIATPIKTALNYSNSYSTEDRHLTGFNAVSVSGSFDVYITQGSTESVKVDAPSNVIDRIITEVKGGVLNIYIKNNNGINWSWGKNNKMIVYVSIKNVNAVSLSGSGDVFFKDGLKATSLKLKVVGSGDISGKLDVKDLESSVSGSGDITVSGRAETSNVSVIGSGDFTGQSLATTNTSVRVAGSGDARVNAAEKIDASVTGSGDIHYTGAARNISSSKAGSGSVSRM</sequence>
<dbReference type="AlphaFoldDB" id="A0A563UD00"/>
<dbReference type="PANTHER" id="PTHR39200:SF1">
    <property type="entry name" value="AUTO-TRANSPORTER ADHESIN HEAD GIN DOMAIN-CONTAINING PROTEIN-RELATED"/>
    <property type="match status" value="1"/>
</dbReference>
<dbReference type="PANTHER" id="PTHR39200">
    <property type="entry name" value="HYPOTHETICAL EXPORTED PROTEIN"/>
    <property type="match status" value="1"/>
</dbReference>
<gene>
    <name evidence="3" type="ORF">FPZ43_09855</name>
</gene>
<dbReference type="Proteomes" id="UP000320042">
    <property type="component" value="Unassembled WGS sequence"/>
</dbReference>
<evidence type="ECO:0000259" key="2">
    <source>
        <dbReference type="Pfam" id="PF10988"/>
    </source>
</evidence>
<keyword evidence="4" id="KW-1185">Reference proteome</keyword>
<accession>A0A563UD00</accession>
<evidence type="ECO:0000313" key="4">
    <source>
        <dbReference type="Proteomes" id="UP000320042"/>
    </source>
</evidence>
<dbReference type="EMBL" id="VOEJ01000004">
    <property type="protein sequence ID" value="TWR29261.1"/>
    <property type="molecule type" value="Genomic_DNA"/>
</dbReference>
<reference evidence="3 4" key="1">
    <citation type="submission" date="2019-07" db="EMBL/GenBank/DDBJ databases">
        <authorList>
            <person name="Kim J."/>
        </authorList>
    </citation>
    <scope>NUCLEOTIDE SEQUENCE [LARGE SCALE GENOMIC DNA]</scope>
    <source>
        <strain evidence="4">dk17</strain>
    </source>
</reference>
<evidence type="ECO:0000313" key="3">
    <source>
        <dbReference type="EMBL" id="TWR29261.1"/>
    </source>
</evidence>
<protein>
    <submittedName>
        <fullName evidence="3">DUF2807 domain-containing protein</fullName>
    </submittedName>
</protein>